<evidence type="ECO:0000256" key="1">
    <source>
        <dbReference type="ARBA" id="ARBA00023002"/>
    </source>
</evidence>
<keyword evidence="1" id="KW-0560">Oxidoreductase</keyword>
<keyword evidence="2" id="KW-0520">NAD</keyword>
<evidence type="ECO:0000259" key="4">
    <source>
        <dbReference type="Pfam" id="PF02826"/>
    </source>
</evidence>
<reference evidence="5" key="1">
    <citation type="submission" date="2020-05" db="EMBL/GenBank/DDBJ databases">
        <authorList>
            <person name="Chiriac C."/>
            <person name="Salcher M."/>
            <person name="Ghai R."/>
            <person name="Kavagutti S V."/>
        </authorList>
    </citation>
    <scope>NUCLEOTIDE SEQUENCE</scope>
</reference>
<dbReference type="InterPro" id="IPR050223">
    <property type="entry name" value="D-isomer_2-hydroxyacid_DH"/>
</dbReference>
<gene>
    <name evidence="5" type="ORF">UFOPK2837_00080</name>
    <name evidence="6" type="ORF">UFOPK4319_00275</name>
</gene>
<dbReference type="EMBL" id="CAEZZF010000002">
    <property type="protein sequence ID" value="CAB4742372.1"/>
    <property type="molecule type" value="Genomic_DNA"/>
</dbReference>
<dbReference type="GO" id="GO:0016618">
    <property type="term" value="F:hydroxypyruvate reductase [NAD(P)H] activity"/>
    <property type="evidence" value="ECO:0007669"/>
    <property type="project" value="TreeGrafter"/>
</dbReference>
<dbReference type="InterPro" id="IPR006139">
    <property type="entry name" value="D-isomer_2_OHA_DH_cat_dom"/>
</dbReference>
<dbReference type="SUPFAM" id="SSF51735">
    <property type="entry name" value="NAD(P)-binding Rossmann-fold domains"/>
    <property type="match status" value="1"/>
</dbReference>
<evidence type="ECO:0000313" key="5">
    <source>
        <dbReference type="EMBL" id="CAB4742372.1"/>
    </source>
</evidence>
<dbReference type="AlphaFoldDB" id="A0A6J6T587"/>
<evidence type="ECO:0000313" key="6">
    <source>
        <dbReference type="EMBL" id="CAB5053917.1"/>
    </source>
</evidence>
<protein>
    <submittedName>
        <fullName evidence="5">Unannotated protein</fullName>
    </submittedName>
</protein>
<feature type="domain" description="D-isomer specific 2-hydroxyacid dehydrogenase catalytic" evidence="3">
    <location>
        <begin position="52"/>
        <end position="298"/>
    </location>
</feature>
<dbReference type="SUPFAM" id="SSF52283">
    <property type="entry name" value="Formate/glycerate dehydrogenase catalytic domain-like"/>
    <property type="match status" value="1"/>
</dbReference>
<dbReference type="Pfam" id="PF02826">
    <property type="entry name" value="2-Hacid_dh_C"/>
    <property type="match status" value="1"/>
</dbReference>
<organism evidence="5">
    <name type="scientific">freshwater metagenome</name>
    <dbReference type="NCBI Taxonomy" id="449393"/>
    <lineage>
        <taxon>unclassified sequences</taxon>
        <taxon>metagenomes</taxon>
        <taxon>ecological metagenomes</taxon>
    </lineage>
</organism>
<dbReference type="InterPro" id="IPR006140">
    <property type="entry name" value="D-isomer_DH_NAD-bd"/>
</dbReference>
<dbReference type="GO" id="GO:0030267">
    <property type="term" value="F:glyoxylate reductase (NADPH) activity"/>
    <property type="evidence" value="ECO:0007669"/>
    <property type="project" value="TreeGrafter"/>
</dbReference>
<accession>A0A6J6T587</accession>
<dbReference type="GO" id="GO:0051287">
    <property type="term" value="F:NAD binding"/>
    <property type="evidence" value="ECO:0007669"/>
    <property type="project" value="InterPro"/>
</dbReference>
<dbReference type="PANTHER" id="PTHR10996:SF178">
    <property type="entry name" value="2-HYDROXYACID DEHYDROGENASE YGL185C-RELATED"/>
    <property type="match status" value="1"/>
</dbReference>
<sequence length="302" mass="33125">MRVWLPSSSFLDSLKGFESDIQVVNASTGIPDSCEDVEFLVPPMFEIRSEIEALIPTMKSLKVIHSLSAGVEDLLPHVRQGVTLCNSTDAHHTSTAEMAVALTLASLRGIDHFSRQYDWPLRTQHIWQSLADTKVLIIGYGSVGTAIERRLDGFECEVIKVARHSRDGVYGVSELISLLPLCDVVIMCTPHTAETENLADKDFFTHMKQGALFVNVSRGPTANTNDLVEAVETGHIRAALDVTEPEPLPLGHPLLTLPNVLLTPHVAGRSTALQSRLNNLICAQVKRYLTGEPLKNVITGLY</sequence>
<dbReference type="EMBL" id="CAFBQN010000009">
    <property type="protein sequence ID" value="CAB5053917.1"/>
    <property type="molecule type" value="Genomic_DNA"/>
</dbReference>
<feature type="domain" description="D-isomer specific 2-hydroxyacid dehydrogenase NAD-binding" evidence="4">
    <location>
        <begin position="102"/>
        <end position="267"/>
    </location>
</feature>
<dbReference type="Pfam" id="PF00389">
    <property type="entry name" value="2-Hacid_dh"/>
    <property type="match status" value="1"/>
</dbReference>
<dbReference type="GO" id="GO:0005829">
    <property type="term" value="C:cytosol"/>
    <property type="evidence" value="ECO:0007669"/>
    <property type="project" value="TreeGrafter"/>
</dbReference>
<dbReference type="Gene3D" id="3.40.50.720">
    <property type="entry name" value="NAD(P)-binding Rossmann-like Domain"/>
    <property type="match status" value="2"/>
</dbReference>
<proteinExistence type="predicted"/>
<dbReference type="CDD" id="cd12166">
    <property type="entry name" value="2-Hacid_dh_7"/>
    <property type="match status" value="1"/>
</dbReference>
<name>A0A6J6T587_9ZZZZ</name>
<dbReference type="PANTHER" id="PTHR10996">
    <property type="entry name" value="2-HYDROXYACID DEHYDROGENASE-RELATED"/>
    <property type="match status" value="1"/>
</dbReference>
<dbReference type="InterPro" id="IPR036291">
    <property type="entry name" value="NAD(P)-bd_dom_sf"/>
</dbReference>
<evidence type="ECO:0000256" key="2">
    <source>
        <dbReference type="ARBA" id="ARBA00023027"/>
    </source>
</evidence>
<evidence type="ECO:0000259" key="3">
    <source>
        <dbReference type="Pfam" id="PF00389"/>
    </source>
</evidence>